<dbReference type="Gene3D" id="3.40.630.30">
    <property type="match status" value="1"/>
</dbReference>
<keyword evidence="2" id="KW-1185">Reference proteome</keyword>
<dbReference type="CDD" id="cd04301">
    <property type="entry name" value="NAT_SF"/>
    <property type="match status" value="1"/>
</dbReference>
<proteinExistence type="predicted"/>
<protein>
    <submittedName>
        <fullName evidence="1">N-acetyltransferase family protein</fullName>
    </submittedName>
</protein>
<dbReference type="Proteomes" id="UP001592582">
    <property type="component" value="Unassembled WGS sequence"/>
</dbReference>
<comment type="caution">
    <text evidence="1">The sequence shown here is derived from an EMBL/GenBank/DDBJ whole genome shotgun (WGS) entry which is preliminary data.</text>
</comment>
<dbReference type="PROSITE" id="PS51186">
    <property type="entry name" value="GNAT"/>
    <property type="match status" value="1"/>
</dbReference>
<dbReference type="PANTHER" id="PTHR43877">
    <property type="entry name" value="AMINOALKYLPHOSPHONATE N-ACETYLTRANSFERASE-RELATED-RELATED"/>
    <property type="match status" value="1"/>
</dbReference>
<reference evidence="1 2" key="1">
    <citation type="submission" date="2024-09" db="EMBL/GenBank/DDBJ databases">
        <authorList>
            <person name="Lee S.D."/>
        </authorList>
    </citation>
    <scope>NUCLEOTIDE SEQUENCE [LARGE SCALE GENOMIC DNA]</scope>
    <source>
        <strain evidence="1 2">N1-1</strain>
    </source>
</reference>
<accession>A0ABV6V4D8</accession>
<dbReference type="InterPro" id="IPR050832">
    <property type="entry name" value="Bact_Acetyltransf"/>
</dbReference>
<gene>
    <name evidence="1" type="ORF">ACEZDG_04690</name>
</gene>
<dbReference type="InterPro" id="IPR016181">
    <property type="entry name" value="Acyl_CoA_acyltransferase"/>
</dbReference>
<dbReference type="InterPro" id="IPR000182">
    <property type="entry name" value="GNAT_dom"/>
</dbReference>
<dbReference type="EMBL" id="JBHEZX010000002">
    <property type="protein sequence ID" value="MFC1408572.1"/>
    <property type="molecule type" value="Genomic_DNA"/>
</dbReference>
<evidence type="ECO:0000313" key="2">
    <source>
        <dbReference type="Proteomes" id="UP001592582"/>
    </source>
</evidence>
<evidence type="ECO:0000313" key="1">
    <source>
        <dbReference type="EMBL" id="MFC1408572.1"/>
    </source>
</evidence>
<name>A0ABV6V4D8_9ACTN</name>
<dbReference type="SUPFAM" id="SSF55729">
    <property type="entry name" value="Acyl-CoA N-acyltransferases (Nat)"/>
    <property type="match status" value="1"/>
</dbReference>
<dbReference type="Pfam" id="PF00583">
    <property type="entry name" value="Acetyltransf_1"/>
    <property type="match status" value="1"/>
</dbReference>
<organism evidence="1 2">
    <name type="scientific">Streptacidiphilus alkalitolerans</name>
    <dbReference type="NCBI Taxonomy" id="3342712"/>
    <lineage>
        <taxon>Bacteria</taxon>
        <taxon>Bacillati</taxon>
        <taxon>Actinomycetota</taxon>
        <taxon>Actinomycetes</taxon>
        <taxon>Kitasatosporales</taxon>
        <taxon>Streptomycetaceae</taxon>
        <taxon>Streptacidiphilus</taxon>
    </lineage>
</organism>
<dbReference type="PANTHER" id="PTHR43877:SF1">
    <property type="entry name" value="ACETYLTRANSFERASE"/>
    <property type="match status" value="1"/>
</dbReference>
<sequence>MESAQQSTLTPGGPPALVTRVNDTQWQAVADGQVVGCGDVSFRPDGRAFLSIDAWHQAVFDRIAAEMAAALPMPLYTLVDEADRDLRSGWTRVGFAVGRREREYVLPTDPHVTGLDERRVPLSDMTILPAGEAAAAPLRALADTVRAEVEATVGWRTMPAEVLPRPAGTTVVDPLKYAVAVRSGQYVGLVRLSPHIRQPRIGLLAVLAEQRRQGVARALLAHALGSLHRAGTDSARAEVTETNAAAVALFEGIGARHVGSSLELVLR</sequence>